<feature type="compositionally biased region" description="Polar residues" evidence="2">
    <location>
        <begin position="253"/>
        <end position="270"/>
    </location>
</feature>
<evidence type="ECO:0000313" key="5">
    <source>
        <dbReference type="Proteomes" id="UP000230750"/>
    </source>
</evidence>
<evidence type="ECO:0000313" key="4">
    <source>
        <dbReference type="EMBL" id="PIK45973.1"/>
    </source>
</evidence>
<feature type="region of interest" description="Disordered" evidence="2">
    <location>
        <begin position="184"/>
        <end position="298"/>
    </location>
</feature>
<dbReference type="SMART" id="SM00119">
    <property type="entry name" value="HECTc"/>
    <property type="match status" value="1"/>
</dbReference>
<protein>
    <recommendedName>
        <fullName evidence="3">HECT domain-containing protein</fullName>
    </recommendedName>
</protein>
<name>A0A2G8KDB6_STIJA</name>
<feature type="compositionally biased region" description="Polar residues" evidence="2">
    <location>
        <begin position="185"/>
        <end position="196"/>
    </location>
</feature>
<dbReference type="EMBL" id="MRZV01000673">
    <property type="protein sequence ID" value="PIK45973.1"/>
    <property type="molecule type" value="Genomic_DNA"/>
</dbReference>
<comment type="caution">
    <text evidence="4">The sequence shown here is derived from an EMBL/GenBank/DDBJ whole genome shotgun (WGS) entry which is preliminary data.</text>
</comment>
<dbReference type="GO" id="GO:0004842">
    <property type="term" value="F:ubiquitin-protein transferase activity"/>
    <property type="evidence" value="ECO:0007669"/>
    <property type="project" value="InterPro"/>
</dbReference>
<dbReference type="InterPro" id="IPR000569">
    <property type="entry name" value="HECT_dom"/>
</dbReference>
<dbReference type="InterPro" id="IPR035983">
    <property type="entry name" value="Hect_E3_ubiquitin_ligase"/>
</dbReference>
<keyword evidence="1" id="KW-0833">Ubl conjugation pathway</keyword>
<evidence type="ECO:0000259" key="3">
    <source>
        <dbReference type="SMART" id="SM00119"/>
    </source>
</evidence>
<feature type="domain" description="HECT" evidence="3">
    <location>
        <begin position="317"/>
        <end position="631"/>
    </location>
</feature>
<keyword evidence="5" id="KW-1185">Reference proteome</keyword>
<dbReference type="Proteomes" id="UP000230750">
    <property type="component" value="Unassembled WGS sequence"/>
</dbReference>
<gene>
    <name evidence="4" type="ORF">BSL78_17181</name>
</gene>
<sequence length="633" mass="70370">MSNLQEITKPLAFWLELSERSLVLGDLASVKGQPCLEDASVQLQQNIKHKLDEVLVTWIGSLEGATEQFTFNAVGQRSISSTESHYKTLQDVGITSACVVNVAWIQPDQALEEPCSSGSFNGERERRNASCTPSVLFNLNRNNDSDDDDDFEDTLHVMPYLDECSSEDIPELSDFDIAVIGETSPAKSSTASNQEHSLYGSSTEGQGSSFSSSQRSLPPVLPQSVLSSSMRPQPFSRSPSPQMGELLHPPSGQPQLDLTLPQRSLSSPLQVSVHPPPTLQTQPPQSPRSPSPPPPMDDVREVKIHRLQVLEDMIVAFQSEGIIHQQLTFSFVGESAVDQSGVSRDAYSSFWDAFYDRRTSGSNTVVPCITVQYCREEWLAVGHILVKGYKDHKIFPIRLNINFLTAMLLGEEMVTDDMLLSSLYSYSPEDVKDMLVRARDNPLDDDDQTDLIEFLADSGWNSAIPNSGNHAHFDKCLLQIAHKILIQTSKYPLVCMADVTRRYLRPDFTDVSSIQSLVKEIAPTNRKVLKLLKANVNSAREQKVFQLLKMYVRGLERDMLSRFLKFCTGSSVMSVASIEVTFNSIAGLQRRPVARTCGPVLELSVMYADITDLRYEFNSILSGGHEGYLFSIS</sequence>
<feature type="compositionally biased region" description="Pro residues" evidence="2">
    <location>
        <begin position="274"/>
        <end position="296"/>
    </location>
</feature>
<dbReference type="SUPFAM" id="SSF56204">
    <property type="entry name" value="Hect, E3 ligase catalytic domain"/>
    <property type="match status" value="1"/>
</dbReference>
<dbReference type="OrthoDB" id="6141057at2759"/>
<proteinExistence type="predicted"/>
<evidence type="ECO:0000256" key="2">
    <source>
        <dbReference type="SAM" id="MobiDB-lite"/>
    </source>
</evidence>
<evidence type="ECO:0000256" key="1">
    <source>
        <dbReference type="ARBA" id="ARBA00022786"/>
    </source>
</evidence>
<feature type="compositionally biased region" description="Low complexity" evidence="2">
    <location>
        <begin position="200"/>
        <end position="243"/>
    </location>
</feature>
<accession>A0A2G8KDB6</accession>
<reference evidence="4 5" key="1">
    <citation type="journal article" date="2017" name="PLoS Biol.">
        <title>The sea cucumber genome provides insights into morphological evolution and visceral regeneration.</title>
        <authorList>
            <person name="Zhang X."/>
            <person name="Sun L."/>
            <person name="Yuan J."/>
            <person name="Sun Y."/>
            <person name="Gao Y."/>
            <person name="Zhang L."/>
            <person name="Li S."/>
            <person name="Dai H."/>
            <person name="Hamel J.F."/>
            <person name="Liu C."/>
            <person name="Yu Y."/>
            <person name="Liu S."/>
            <person name="Lin W."/>
            <person name="Guo K."/>
            <person name="Jin S."/>
            <person name="Xu P."/>
            <person name="Storey K.B."/>
            <person name="Huan P."/>
            <person name="Zhang T."/>
            <person name="Zhou Y."/>
            <person name="Zhang J."/>
            <person name="Lin C."/>
            <person name="Li X."/>
            <person name="Xing L."/>
            <person name="Huo D."/>
            <person name="Sun M."/>
            <person name="Wang L."/>
            <person name="Mercier A."/>
            <person name="Li F."/>
            <person name="Yang H."/>
            <person name="Xiang J."/>
        </authorList>
    </citation>
    <scope>NUCLEOTIDE SEQUENCE [LARGE SCALE GENOMIC DNA]</scope>
    <source>
        <strain evidence="4">Shaxun</strain>
        <tissue evidence="4">Muscle</tissue>
    </source>
</reference>
<dbReference type="Gene3D" id="3.90.1750.10">
    <property type="entry name" value="Hect, E3 ligase catalytic domains"/>
    <property type="match status" value="1"/>
</dbReference>
<organism evidence="4 5">
    <name type="scientific">Stichopus japonicus</name>
    <name type="common">Sea cucumber</name>
    <dbReference type="NCBI Taxonomy" id="307972"/>
    <lineage>
        <taxon>Eukaryota</taxon>
        <taxon>Metazoa</taxon>
        <taxon>Echinodermata</taxon>
        <taxon>Eleutherozoa</taxon>
        <taxon>Echinozoa</taxon>
        <taxon>Holothuroidea</taxon>
        <taxon>Aspidochirotacea</taxon>
        <taxon>Aspidochirotida</taxon>
        <taxon>Stichopodidae</taxon>
        <taxon>Apostichopus</taxon>
    </lineage>
</organism>
<dbReference type="AlphaFoldDB" id="A0A2G8KDB6"/>